<dbReference type="InterPro" id="IPR016159">
    <property type="entry name" value="Cullin_repeat-like_dom_sf"/>
</dbReference>
<dbReference type="Proteomes" id="UP001179952">
    <property type="component" value="Unassembled WGS sequence"/>
</dbReference>
<evidence type="ECO:0000259" key="5">
    <source>
        <dbReference type="Pfam" id="PF16528"/>
    </source>
</evidence>
<organism evidence="6 7">
    <name type="scientific">Acorus gramineus</name>
    <name type="common">Dwarf sweet flag</name>
    <dbReference type="NCBI Taxonomy" id="55184"/>
    <lineage>
        <taxon>Eukaryota</taxon>
        <taxon>Viridiplantae</taxon>
        <taxon>Streptophyta</taxon>
        <taxon>Embryophyta</taxon>
        <taxon>Tracheophyta</taxon>
        <taxon>Spermatophyta</taxon>
        <taxon>Magnoliopsida</taxon>
        <taxon>Liliopsida</taxon>
        <taxon>Acoraceae</taxon>
        <taxon>Acorus</taxon>
    </lineage>
</organism>
<keyword evidence="7" id="KW-1185">Reference proteome</keyword>
<keyword evidence="3" id="KW-0268">Exocytosis</keyword>
<dbReference type="Gene3D" id="1.20.58.1210">
    <property type="entry name" value="Exo84p, N-terminal helical domain"/>
    <property type="match status" value="1"/>
</dbReference>
<accession>A0AAV9ANM2</accession>
<evidence type="ECO:0000313" key="7">
    <source>
        <dbReference type="Proteomes" id="UP001179952"/>
    </source>
</evidence>
<feature type="compositionally biased region" description="Low complexity" evidence="4">
    <location>
        <begin position="1"/>
        <end position="21"/>
    </location>
</feature>
<evidence type="ECO:0000256" key="3">
    <source>
        <dbReference type="ARBA" id="ARBA00022483"/>
    </source>
</evidence>
<dbReference type="GO" id="GO:0000145">
    <property type="term" value="C:exocyst"/>
    <property type="evidence" value="ECO:0007669"/>
    <property type="project" value="InterPro"/>
</dbReference>
<feature type="compositionally biased region" description="Basic and acidic residues" evidence="4">
    <location>
        <begin position="983"/>
        <end position="992"/>
    </location>
</feature>
<reference evidence="6" key="1">
    <citation type="journal article" date="2023" name="Nat. Commun.">
        <title>Diploid and tetraploid genomes of Acorus and the evolution of monocots.</title>
        <authorList>
            <person name="Ma L."/>
            <person name="Liu K.W."/>
            <person name="Li Z."/>
            <person name="Hsiao Y.Y."/>
            <person name="Qi Y."/>
            <person name="Fu T."/>
            <person name="Tang G.D."/>
            <person name="Zhang D."/>
            <person name="Sun W.H."/>
            <person name="Liu D.K."/>
            <person name="Li Y."/>
            <person name="Chen G.Z."/>
            <person name="Liu X.D."/>
            <person name="Liao X.Y."/>
            <person name="Jiang Y.T."/>
            <person name="Yu X."/>
            <person name="Hao Y."/>
            <person name="Huang J."/>
            <person name="Zhao X.W."/>
            <person name="Ke S."/>
            <person name="Chen Y.Y."/>
            <person name="Wu W.L."/>
            <person name="Hsu J.L."/>
            <person name="Lin Y.F."/>
            <person name="Huang M.D."/>
            <person name="Li C.Y."/>
            <person name="Huang L."/>
            <person name="Wang Z.W."/>
            <person name="Zhao X."/>
            <person name="Zhong W.Y."/>
            <person name="Peng D.H."/>
            <person name="Ahmad S."/>
            <person name="Lan S."/>
            <person name="Zhang J.S."/>
            <person name="Tsai W.C."/>
            <person name="Van de Peer Y."/>
            <person name="Liu Z.J."/>
        </authorList>
    </citation>
    <scope>NUCLEOTIDE SEQUENCE</scope>
    <source>
        <strain evidence="6">SCP</strain>
    </source>
</reference>
<gene>
    <name evidence="6" type="ORF">QJS04_geneDACA000028</name>
</gene>
<dbReference type="GO" id="GO:0008104">
    <property type="term" value="P:intracellular protein localization"/>
    <property type="evidence" value="ECO:0007669"/>
    <property type="project" value="TreeGrafter"/>
</dbReference>
<proteinExistence type="inferred from homology"/>
<name>A0AAV9ANM2_ACOGR</name>
<dbReference type="EMBL" id="JAUJYN010000007">
    <property type="protein sequence ID" value="KAK1265919.1"/>
    <property type="molecule type" value="Genomic_DNA"/>
</dbReference>
<feature type="domain" description="Exocyst component Exo84 C-terminal" evidence="5">
    <location>
        <begin position="133"/>
        <end position="294"/>
    </location>
</feature>
<dbReference type="PANTHER" id="PTHR21426:SF13">
    <property type="entry name" value="OS08G0566700 PROTEIN"/>
    <property type="match status" value="1"/>
</dbReference>
<reference evidence="6" key="2">
    <citation type="submission" date="2023-06" db="EMBL/GenBank/DDBJ databases">
        <authorList>
            <person name="Ma L."/>
            <person name="Liu K.-W."/>
            <person name="Li Z."/>
            <person name="Hsiao Y.-Y."/>
            <person name="Qi Y."/>
            <person name="Fu T."/>
            <person name="Tang G."/>
            <person name="Zhang D."/>
            <person name="Sun W.-H."/>
            <person name="Liu D.-K."/>
            <person name="Li Y."/>
            <person name="Chen G.-Z."/>
            <person name="Liu X.-D."/>
            <person name="Liao X.-Y."/>
            <person name="Jiang Y.-T."/>
            <person name="Yu X."/>
            <person name="Hao Y."/>
            <person name="Huang J."/>
            <person name="Zhao X.-W."/>
            <person name="Ke S."/>
            <person name="Chen Y.-Y."/>
            <person name="Wu W.-L."/>
            <person name="Hsu J.-L."/>
            <person name="Lin Y.-F."/>
            <person name="Huang M.-D."/>
            <person name="Li C.-Y."/>
            <person name="Huang L."/>
            <person name="Wang Z.-W."/>
            <person name="Zhao X."/>
            <person name="Zhong W.-Y."/>
            <person name="Peng D.-H."/>
            <person name="Ahmad S."/>
            <person name="Lan S."/>
            <person name="Zhang J.-S."/>
            <person name="Tsai W.-C."/>
            <person name="Van De Peer Y."/>
            <person name="Liu Z.-J."/>
        </authorList>
    </citation>
    <scope>NUCLEOTIDE SEQUENCE</scope>
    <source>
        <strain evidence="6">SCP</strain>
        <tissue evidence="6">Leaves</tissue>
    </source>
</reference>
<dbReference type="InterPro" id="IPR032403">
    <property type="entry name" value="Exo84_C"/>
</dbReference>
<sequence>MGDSATEAESSSSDVSSDSGGLRADDQELESMTGKGIKHLCSELLELKKAAEEDFQRNIYSSRSAFIRIFEKVGGLEIEMLQLKQHILTQGRLVQDLTKGFYQEVISEVSIDSLIEQDRDVEECLPSELETYVDATVETLDVLLSERRLEEALLILERESNILTGIQPDERNTEQALASCRAKLSERRTRLTDQFAIMAEHQRMSAPELQNALSALLKLGHNHRANTLLLKYYHRRLADGLHDLMSSKPVLHGAHVRELAKTVFSAARSFVALNGESSPYASEFIQWAREETEKIVLVPYVIKLLRPCMEEVLQIHVNHFKKVANIFAASDTWDLLRFSTLGILKEGSSLIVVGSKLEYFLLTNSGRKFVTLTQAVVEDISPLVILQMEDSILNSLADLFNDYIVILEKAISSGRNIIENDTPRISPAQTLPQQLSILVNSSTLLHFFSSIFKSIIISDNEESPRLEKLDCWFLLIKAAVDRLRDHFCKQFVVRIMASGDRKSRLMPEMYADDQGNSALLEGLMPSVAFQELFLQLRQIEKIARDIFAGLDLTVEDLLRELLESVFHWVSNNDEPRMNTGGSSNMQKSGSMGQFVLDMHFLLEIARFGGYLCDDLVDASSDLIVSIEAAFTESQSDPCGVIFDDAWASDAAKTSIERLLRIEETQSLFIKEPSHTLEEDSVVHGDPGNSVEEDCYSPGDFIGLTVYIDDANETESLIQQNTVETELAILETSIAIPVDNDVDKEIQDANESHSRGDILQIPKELEELVSGISANIDEESCDEQELDITVSVEESVTLTLVDRAGELNNLVVTMASLSTDEQFDSIGIGSSEMGVVEIGDSHISQGGDAIIADLGMNNSETLSDVEETDVVHGHDLDNLPCPEAANISTVDYHSLETIIVCGREDKKDNNLPEVTSSLGNLMETKTTGQIKQADGKSLDPVSVENSNKQQERHETDSMEGDIGSRQPDEQENARIVRSSGSKRKGAEENHRWK</sequence>
<feature type="region of interest" description="Disordered" evidence="4">
    <location>
        <begin position="906"/>
        <end position="992"/>
    </location>
</feature>
<feature type="compositionally biased region" description="Polar residues" evidence="4">
    <location>
        <begin position="911"/>
        <end position="929"/>
    </location>
</feature>
<evidence type="ECO:0000313" key="6">
    <source>
        <dbReference type="EMBL" id="KAK1265919.1"/>
    </source>
</evidence>
<feature type="region of interest" description="Disordered" evidence="4">
    <location>
        <begin position="1"/>
        <end position="28"/>
    </location>
</feature>
<dbReference type="PANTHER" id="PTHR21426">
    <property type="entry name" value="EXOCYST COMPLEX COMPONENT 8"/>
    <property type="match status" value="1"/>
</dbReference>
<comment type="similarity">
    <text evidence="1">Belongs to the EXO84 family.</text>
</comment>
<dbReference type="GO" id="GO:0006887">
    <property type="term" value="P:exocytosis"/>
    <property type="evidence" value="ECO:0007669"/>
    <property type="project" value="UniProtKB-KW"/>
</dbReference>
<evidence type="ECO:0000256" key="2">
    <source>
        <dbReference type="ARBA" id="ARBA00022448"/>
    </source>
</evidence>
<dbReference type="Pfam" id="PF16528">
    <property type="entry name" value="Exo84_C"/>
    <property type="match status" value="1"/>
</dbReference>
<keyword evidence="2" id="KW-0813">Transport</keyword>
<dbReference type="GO" id="GO:0006893">
    <property type="term" value="P:Golgi to plasma membrane transport"/>
    <property type="evidence" value="ECO:0007669"/>
    <property type="project" value="TreeGrafter"/>
</dbReference>
<dbReference type="AlphaFoldDB" id="A0AAV9ANM2"/>
<dbReference type="InterPro" id="IPR033961">
    <property type="entry name" value="Exo84"/>
</dbReference>
<evidence type="ECO:0000256" key="1">
    <source>
        <dbReference type="ARBA" id="ARBA00007210"/>
    </source>
</evidence>
<protein>
    <recommendedName>
        <fullName evidence="5">Exocyst component Exo84 C-terminal domain-containing protein</fullName>
    </recommendedName>
</protein>
<comment type="caution">
    <text evidence="6">The sequence shown here is derived from an EMBL/GenBank/DDBJ whole genome shotgun (WGS) entry which is preliminary data.</text>
</comment>
<evidence type="ECO:0000256" key="4">
    <source>
        <dbReference type="SAM" id="MobiDB-lite"/>
    </source>
</evidence>
<dbReference type="SUPFAM" id="SSF74788">
    <property type="entry name" value="Cullin repeat-like"/>
    <property type="match status" value="1"/>
</dbReference>
<dbReference type="InterPro" id="IPR042561">
    <property type="entry name" value="Exo84_C_1"/>
</dbReference>